<evidence type="ECO:0000256" key="1">
    <source>
        <dbReference type="SAM" id="Phobius"/>
    </source>
</evidence>
<protein>
    <recommendedName>
        <fullName evidence="2">Rhodanese domain-containing protein</fullName>
    </recommendedName>
</protein>
<dbReference type="SMART" id="SM00450">
    <property type="entry name" value="RHOD"/>
    <property type="match status" value="1"/>
</dbReference>
<dbReference type="InterPro" id="IPR001763">
    <property type="entry name" value="Rhodanese-like_dom"/>
</dbReference>
<accession>A0A7S4C758</accession>
<dbReference type="PANTHER" id="PTHR44920">
    <property type="entry name" value="RHODANESE-LIKE DOMAIN-CONTAINING PROTEIN 14, CHLOROPLASTIC-RELATED"/>
    <property type="match status" value="1"/>
</dbReference>
<feature type="domain" description="Rhodanese" evidence="2">
    <location>
        <begin position="227"/>
        <end position="371"/>
    </location>
</feature>
<dbReference type="CDD" id="cd00158">
    <property type="entry name" value="RHOD"/>
    <property type="match status" value="1"/>
</dbReference>
<gene>
    <name evidence="3" type="ORF">EGYM00163_LOCUS36</name>
</gene>
<keyword evidence="1" id="KW-0812">Transmembrane</keyword>
<sequence length="373" mass="40114">MQSAYGSVSAPHANRPPTAFWTILGLACASVVVGAAIGSALSPVAHTSTLYATSTSRPTLARATPALVGTARPYSAPASVAHASVHSARDGSAMEHASAAARERLQERPGLTNAGWLSILTGLVVGAVVYLRRSARPAAPQEPFVCCAATGQQEKEEEDVEMMRGMRWDGANLRWVKDDMAEVRVKYVPETGAAYTLWPVVHTRLTEVGLKSVSPKKALEMMKGGLFGRKAVLLDIRVAKDYSRGRAAGSVSVPLFGPVRGTGMMDNIKRLAMAGFAMEATERNPDFVADCERAGLKKSDTIIVACTLGGTLDTMIRVEGKKPFPDKDRTFGRESRSLKAAYELVQAGYKNVLHLEGGLNEWFYQDLPTECDE</sequence>
<evidence type="ECO:0000313" key="3">
    <source>
        <dbReference type="EMBL" id="CAE0788924.1"/>
    </source>
</evidence>
<evidence type="ECO:0000259" key="2">
    <source>
        <dbReference type="PROSITE" id="PS50206"/>
    </source>
</evidence>
<dbReference type="Gene3D" id="3.40.250.10">
    <property type="entry name" value="Rhodanese-like domain"/>
    <property type="match status" value="1"/>
</dbReference>
<name>A0A7S4C758_9EUGL</name>
<dbReference type="GO" id="GO:0009507">
    <property type="term" value="C:chloroplast"/>
    <property type="evidence" value="ECO:0007669"/>
    <property type="project" value="TreeGrafter"/>
</dbReference>
<dbReference type="PANTHER" id="PTHR44920:SF2">
    <property type="entry name" value="RHODANESE DOMAIN-CONTAINING PROTEIN"/>
    <property type="match status" value="1"/>
</dbReference>
<dbReference type="InterPro" id="IPR036873">
    <property type="entry name" value="Rhodanese-like_dom_sf"/>
</dbReference>
<dbReference type="AlphaFoldDB" id="A0A7S4C758"/>
<proteinExistence type="predicted"/>
<dbReference type="EMBL" id="HBJA01000172">
    <property type="protein sequence ID" value="CAE0788924.1"/>
    <property type="molecule type" value="Transcribed_RNA"/>
</dbReference>
<feature type="transmembrane region" description="Helical" evidence="1">
    <location>
        <begin position="20"/>
        <end position="41"/>
    </location>
</feature>
<keyword evidence="1" id="KW-0472">Membrane</keyword>
<organism evidence="3">
    <name type="scientific">Eutreptiella gymnastica</name>
    <dbReference type="NCBI Taxonomy" id="73025"/>
    <lineage>
        <taxon>Eukaryota</taxon>
        <taxon>Discoba</taxon>
        <taxon>Euglenozoa</taxon>
        <taxon>Euglenida</taxon>
        <taxon>Spirocuta</taxon>
        <taxon>Euglenophyceae</taxon>
        <taxon>Eutreptiales</taxon>
        <taxon>Eutreptiaceae</taxon>
        <taxon>Eutreptiella</taxon>
    </lineage>
</organism>
<reference evidence="3" key="1">
    <citation type="submission" date="2021-01" db="EMBL/GenBank/DDBJ databases">
        <authorList>
            <person name="Corre E."/>
            <person name="Pelletier E."/>
            <person name="Niang G."/>
            <person name="Scheremetjew M."/>
            <person name="Finn R."/>
            <person name="Kale V."/>
            <person name="Holt S."/>
            <person name="Cochrane G."/>
            <person name="Meng A."/>
            <person name="Brown T."/>
            <person name="Cohen L."/>
        </authorList>
    </citation>
    <scope>NUCLEOTIDE SEQUENCE</scope>
    <source>
        <strain evidence="3">CCMP1594</strain>
    </source>
</reference>
<dbReference type="PROSITE" id="PS50206">
    <property type="entry name" value="RHODANESE_3"/>
    <property type="match status" value="1"/>
</dbReference>
<feature type="transmembrane region" description="Helical" evidence="1">
    <location>
        <begin position="111"/>
        <end position="131"/>
    </location>
</feature>
<dbReference type="SUPFAM" id="SSF52821">
    <property type="entry name" value="Rhodanese/Cell cycle control phosphatase"/>
    <property type="match status" value="1"/>
</dbReference>
<dbReference type="InterPro" id="IPR043186">
    <property type="entry name" value="Str14"/>
</dbReference>
<keyword evidence="1" id="KW-1133">Transmembrane helix</keyword>